<accession>A0AAV4XHI8</accession>
<keyword evidence="2" id="KW-1185">Reference proteome</keyword>
<proteinExistence type="predicted"/>
<gene>
    <name evidence="1" type="ORF">CEXT_575811</name>
</gene>
<dbReference type="EMBL" id="BPLR01000263">
    <property type="protein sequence ID" value="GIY93406.1"/>
    <property type="molecule type" value="Genomic_DNA"/>
</dbReference>
<protein>
    <submittedName>
        <fullName evidence="1">Uncharacterized protein</fullName>
    </submittedName>
</protein>
<evidence type="ECO:0000313" key="1">
    <source>
        <dbReference type="EMBL" id="GIY93406.1"/>
    </source>
</evidence>
<sequence length="100" mass="11710">MTEPTRKKILYEVLCIEENDQLFKIFMEKLAHKALIAVQKKHIMGEYFNKLSSIRNFNVDHQVILLIPDSMNNVRFADSSEILRHHLESFAFSSRTTIGE</sequence>
<dbReference type="AlphaFoldDB" id="A0AAV4XHI8"/>
<dbReference type="Proteomes" id="UP001054945">
    <property type="component" value="Unassembled WGS sequence"/>
</dbReference>
<organism evidence="1 2">
    <name type="scientific">Caerostris extrusa</name>
    <name type="common">Bark spider</name>
    <name type="synonym">Caerostris bankana</name>
    <dbReference type="NCBI Taxonomy" id="172846"/>
    <lineage>
        <taxon>Eukaryota</taxon>
        <taxon>Metazoa</taxon>
        <taxon>Ecdysozoa</taxon>
        <taxon>Arthropoda</taxon>
        <taxon>Chelicerata</taxon>
        <taxon>Arachnida</taxon>
        <taxon>Araneae</taxon>
        <taxon>Araneomorphae</taxon>
        <taxon>Entelegynae</taxon>
        <taxon>Araneoidea</taxon>
        <taxon>Araneidae</taxon>
        <taxon>Caerostris</taxon>
    </lineage>
</organism>
<reference evidence="1 2" key="1">
    <citation type="submission" date="2021-06" db="EMBL/GenBank/DDBJ databases">
        <title>Caerostris extrusa draft genome.</title>
        <authorList>
            <person name="Kono N."/>
            <person name="Arakawa K."/>
        </authorList>
    </citation>
    <scope>NUCLEOTIDE SEQUENCE [LARGE SCALE GENOMIC DNA]</scope>
</reference>
<evidence type="ECO:0000313" key="2">
    <source>
        <dbReference type="Proteomes" id="UP001054945"/>
    </source>
</evidence>
<comment type="caution">
    <text evidence="1">The sequence shown here is derived from an EMBL/GenBank/DDBJ whole genome shotgun (WGS) entry which is preliminary data.</text>
</comment>
<name>A0AAV4XHI8_CAEEX</name>